<comment type="caution">
    <text evidence="1">The sequence shown here is derived from an EMBL/GenBank/DDBJ whole genome shotgun (WGS) entry which is preliminary data.</text>
</comment>
<gene>
    <name evidence="1" type="ORF">AB835_08540</name>
</gene>
<evidence type="ECO:0000313" key="2">
    <source>
        <dbReference type="Proteomes" id="UP000242502"/>
    </source>
</evidence>
<protein>
    <recommendedName>
        <fullName evidence="3">DUF501 domain-containing protein</fullName>
    </recommendedName>
</protein>
<accession>A0A1D2QPH9</accession>
<dbReference type="PANTHER" id="PTHR37163:SF1">
    <property type="entry name" value="DUF501 DOMAIN-CONTAINING PROTEIN"/>
    <property type="match status" value="1"/>
</dbReference>
<organism evidence="1 2">
    <name type="scientific">Candidatus Endobugula sertula</name>
    <name type="common">Bugula neritina bacterial symbiont</name>
    <dbReference type="NCBI Taxonomy" id="62101"/>
    <lineage>
        <taxon>Bacteria</taxon>
        <taxon>Pseudomonadati</taxon>
        <taxon>Pseudomonadota</taxon>
        <taxon>Gammaproteobacteria</taxon>
        <taxon>Cellvibrionales</taxon>
        <taxon>Cellvibrionaceae</taxon>
        <taxon>Candidatus Endobugula</taxon>
    </lineage>
</organism>
<dbReference type="Proteomes" id="UP000242502">
    <property type="component" value="Unassembled WGS sequence"/>
</dbReference>
<sequence length="174" mass="19912">MSLSESDVSIIATLLGREPRGLEDIVCRDKQGAPMVIRVAPLVDNKPFPTLFWLVDQQLNYAIDTLEASGLIAKFQSQVDGSEQIQKQLAMNHQQYIQLRQSFITEAQRRQINELRFNEVLEQRGIGGIADFQRIRCLHTYYAAHLVQANSIGRLLETYWQQIGVSFDHFDYVG</sequence>
<dbReference type="PANTHER" id="PTHR37163">
    <property type="entry name" value="CONSERVED PROTEIN"/>
    <property type="match status" value="1"/>
</dbReference>
<dbReference type="EMBL" id="MDLC01000027">
    <property type="protein sequence ID" value="ODS23472.1"/>
    <property type="molecule type" value="Genomic_DNA"/>
</dbReference>
<dbReference type="InterPro" id="IPR007511">
    <property type="entry name" value="DUF501"/>
</dbReference>
<reference evidence="1 2" key="1">
    <citation type="journal article" date="2016" name="Appl. Environ. Microbiol.">
        <title>Lack of Overt Genome Reduction in the Bryostatin-Producing Bryozoan Symbiont "Candidatus Endobugula sertula".</title>
        <authorList>
            <person name="Miller I.J."/>
            <person name="Vanee N."/>
            <person name="Fong S.S."/>
            <person name="Lim-Fong G.E."/>
            <person name="Kwan J.C."/>
        </authorList>
    </citation>
    <scope>NUCLEOTIDE SEQUENCE [LARGE SCALE GENOMIC DNA]</scope>
    <source>
        <strain evidence="1">AB1-4</strain>
    </source>
</reference>
<dbReference type="STRING" id="62101.AB835_08540"/>
<name>A0A1D2QPH9_9GAMM</name>
<evidence type="ECO:0008006" key="3">
    <source>
        <dbReference type="Google" id="ProtNLM"/>
    </source>
</evidence>
<dbReference type="AlphaFoldDB" id="A0A1D2QPH9"/>
<proteinExistence type="predicted"/>
<dbReference type="Pfam" id="PF04417">
    <property type="entry name" value="DUF501"/>
    <property type="match status" value="1"/>
</dbReference>
<evidence type="ECO:0000313" key="1">
    <source>
        <dbReference type="EMBL" id="ODS23472.1"/>
    </source>
</evidence>